<dbReference type="InterPro" id="IPR003870">
    <property type="entry name" value="DUF222"/>
</dbReference>
<evidence type="ECO:0000313" key="4">
    <source>
        <dbReference type="Proteomes" id="UP000655868"/>
    </source>
</evidence>
<dbReference type="EMBL" id="JAEMNV010000008">
    <property type="protein sequence ID" value="MBJ8341614.1"/>
    <property type="molecule type" value="Genomic_DNA"/>
</dbReference>
<evidence type="ECO:0000256" key="1">
    <source>
        <dbReference type="SAM" id="MobiDB-lite"/>
    </source>
</evidence>
<name>A0A934NUN6_9NOCA</name>
<dbReference type="AlphaFoldDB" id="A0A934NUN6"/>
<gene>
    <name evidence="3" type="ORF">JGU71_22265</name>
</gene>
<dbReference type="Proteomes" id="UP000655868">
    <property type="component" value="Unassembled WGS sequence"/>
</dbReference>
<feature type="domain" description="DUF222" evidence="2">
    <location>
        <begin position="44"/>
        <end position="338"/>
    </location>
</feature>
<comment type="caution">
    <text evidence="3">The sequence shown here is derived from an EMBL/GenBank/DDBJ whole genome shotgun (WGS) entry which is preliminary data.</text>
</comment>
<protein>
    <submittedName>
        <fullName evidence="3">DUF222 domain-containing protein</fullName>
    </submittedName>
</protein>
<dbReference type="Pfam" id="PF02720">
    <property type="entry name" value="DUF222"/>
    <property type="match status" value="1"/>
</dbReference>
<evidence type="ECO:0000313" key="3">
    <source>
        <dbReference type="EMBL" id="MBJ8341614.1"/>
    </source>
</evidence>
<reference evidence="3" key="1">
    <citation type="submission" date="2020-12" db="EMBL/GenBank/DDBJ databases">
        <title>Antrihabitans popcorni sp. nov. and Antrihabitans auranticaus sp. nov., isolated from a larva cave.</title>
        <authorList>
            <person name="Lee S.D."/>
            <person name="Kim I.S."/>
        </authorList>
    </citation>
    <scope>NUCLEOTIDE SEQUENCE</scope>
    <source>
        <strain evidence="3">YC3-6</strain>
    </source>
</reference>
<feature type="compositionally biased region" description="Polar residues" evidence="1">
    <location>
        <begin position="390"/>
        <end position="408"/>
    </location>
</feature>
<dbReference type="RefSeq" id="WP_199706679.1">
    <property type="nucleotide sequence ID" value="NZ_JAEMNV010000008.1"/>
</dbReference>
<feature type="region of interest" description="Disordered" evidence="1">
    <location>
        <begin position="389"/>
        <end position="436"/>
    </location>
</feature>
<accession>A0A934NUN6</accession>
<evidence type="ECO:0000259" key="2">
    <source>
        <dbReference type="Pfam" id="PF02720"/>
    </source>
</evidence>
<keyword evidence="4" id="KW-1185">Reference proteome</keyword>
<organism evidence="3 4">
    <name type="scientific">Antrihabitans stalagmiti</name>
    <dbReference type="NCBI Taxonomy" id="2799499"/>
    <lineage>
        <taxon>Bacteria</taxon>
        <taxon>Bacillati</taxon>
        <taxon>Actinomycetota</taxon>
        <taxon>Actinomycetes</taxon>
        <taxon>Mycobacteriales</taxon>
        <taxon>Nocardiaceae</taxon>
        <taxon>Antrihabitans</taxon>
    </lineage>
</organism>
<proteinExistence type="predicted"/>
<sequence length="436" mass="46944">MFGSGETQAEADRITALWAEMANVDRTLSDAEQADVILVLEKVKSGCAALQARVTNQFATQRRAERAARGLSKAQQDIGIPSEIGLARQCSPHKGSQHLGFARALVEEMPHTLRQLETGELTEWRATILVRETACLSKEDRGTVDRELCSNPATLAGKGDNQLKAAAIALGAELDAESMVRRARKAEANRCVTSRPAPDTMAYLTALLPMKQAVTVHTTLLKDAAAVVAAGDERTRSQIMADILVERVTGLATASAVPVTVNIVISDEALLTTTPSAADVPGYGPIPADLVKQWLHDSDAMVELRRLYANPTTGALTAMESTSRCFRKGLLRMTRFRDRICRTPWCDAQIKHGDHVESAESGGATTLHNAAGLCEACNYAKEADGWSVKPDTQQPGQLHSYTITTPTGHQHRSTAPPLPLPLTLQRSGVDRVDSAA</sequence>